<protein>
    <submittedName>
        <fullName evidence="1">Uncharacterized protein</fullName>
    </submittedName>
</protein>
<proteinExistence type="predicted"/>
<organism evidence="1 2">
    <name type="scientific">Cichorium intybus</name>
    <name type="common">Chicory</name>
    <dbReference type="NCBI Taxonomy" id="13427"/>
    <lineage>
        <taxon>Eukaryota</taxon>
        <taxon>Viridiplantae</taxon>
        <taxon>Streptophyta</taxon>
        <taxon>Embryophyta</taxon>
        <taxon>Tracheophyta</taxon>
        <taxon>Spermatophyta</taxon>
        <taxon>Magnoliopsida</taxon>
        <taxon>eudicotyledons</taxon>
        <taxon>Gunneridae</taxon>
        <taxon>Pentapetalae</taxon>
        <taxon>asterids</taxon>
        <taxon>campanulids</taxon>
        <taxon>Asterales</taxon>
        <taxon>Asteraceae</taxon>
        <taxon>Cichorioideae</taxon>
        <taxon>Cichorieae</taxon>
        <taxon>Cichoriinae</taxon>
        <taxon>Cichorium</taxon>
    </lineage>
</organism>
<evidence type="ECO:0000313" key="2">
    <source>
        <dbReference type="Proteomes" id="UP001055811"/>
    </source>
</evidence>
<comment type="caution">
    <text evidence="1">The sequence shown here is derived from an EMBL/GenBank/DDBJ whole genome shotgun (WGS) entry which is preliminary data.</text>
</comment>
<evidence type="ECO:0000313" key="1">
    <source>
        <dbReference type="EMBL" id="KAI3750039.1"/>
    </source>
</evidence>
<name>A0ACB9DTI5_CICIN</name>
<accession>A0ACB9DTI5</accession>
<keyword evidence="2" id="KW-1185">Reference proteome</keyword>
<dbReference type="Proteomes" id="UP001055811">
    <property type="component" value="Linkage Group LG04"/>
</dbReference>
<dbReference type="EMBL" id="CM042012">
    <property type="protein sequence ID" value="KAI3750039.1"/>
    <property type="molecule type" value="Genomic_DNA"/>
</dbReference>
<reference evidence="2" key="1">
    <citation type="journal article" date="2022" name="Mol. Ecol. Resour.">
        <title>The genomes of chicory, endive, great burdock and yacon provide insights into Asteraceae palaeo-polyploidization history and plant inulin production.</title>
        <authorList>
            <person name="Fan W."/>
            <person name="Wang S."/>
            <person name="Wang H."/>
            <person name="Wang A."/>
            <person name="Jiang F."/>
            <person name="Liu H."/>
            <person name="Zhao H."/>
            <person name="Xu D."/>
            <person name="Zhang Y."/>
        </authorList>
    </citation>
    <scope>NUCLEOTIDE SEQUENCE [LARGE SCALE GENOMIC DNA]</scope>
    <source>
        <strain evidence="2">cv. Punajuju</strain>
    </source>
</reference>
<reference evidence="1 2" key="2">
    <citation type="journal article" date="2022" name="Mol. Ecol. Resour.">
        <title>The genomes of chicory, endive, great burdock and yacon provide insights into Asteraceae paleo-polyploidization history and plant inulin production.</title>
        <authorList>
            <person name="Fan W."/>
            <person name="Wang S."/>
            <person name="Wang H."/>
            <person name="Wang A."/>
            <person name="Jiang F."/>
            <person name="Liu H."/>
            <person name="Zhao H."/>
            <person name="Xu D."/>
            <person name="Zhang Y."/>
        </authorList>
    </citation>
    <scope>NUCLEOTIDE SEQUENCE [LARGE SCALE GENOMIC DNA]</scope>
    <source>
        <strain evidence="2">cv. Punajuju</strain>
        <tissue evidence="1">Leaves</tissue>
    </source>
</reference>
<gene>
    <name evidence="1" type="ORF">L2E82_20663</name>
</gene>
<sequence>MGLQKLRGDLDGSLHTESEHGAEEILTGPKTNHKPQFQKIENPIWYVLLLVLHYYTITFITNNAKTNNQNKKFQISQLRFADDANDSAQMIVTCP</sequence>